<keyword evidence="1 2" id="KW-0238">DNA-binding</keyword>
<reference evidence="4 5" key="1">
    <citation type="submission" date="2018-09" db="EMBL/GenBank/DDBJ databases">
        <authorList>
            <person name="Wang X."/>
            <person name="Du Z."/>
        </authorList>
    </citation>
    <scope>NUCLEOTIDE SEQUENCE [LARGE SCALE GENOMIC DNA]</scope>
    <source>
        <strain evidence="4 5">N3</strain>
    </source>
</reference>
<gene>
    <name evidence="4" type="ORF">D0X99_10535</name>
</gene>
<comment type="caution">
    <text evidence="4">The sequence shown here is derived from an EMBL/GenBank/DDBJ whole genome shotgun (WGS) entry which is preliminary data.</text>
</comment>
<feature type="domain" description="HTH tetR-type" evidence="3">
    <location>
        <begin position="24"/>
        <end position="84"/>
    </location>
</feature>
<dbReference type="SUPFAM" id="SSF46689">
    <property type="entry name" value="Homeodomain-like"/>
    <property type="match status" value="1"/>
</dbReference>
<dbReference type="RefSeq" id="WP_119477785.1">
    <property type="nucleotide sequence ID" value="NZ_QXML01000004.1"/>
</dbReference>
<accession>A0A418PSJ6</accession>
<dbReference type="InterPro" id="IPR001647">
    <property type="entry name" value="HTH_TetR"/>
</dbReference>
<dbReference type="AlphaFoldDB" id="A0A418PSJ6"/>
<organism evidence="4 5">
    <name type="scientific">Algoriphagus lacus</name>
    <dbReference type="NCBI Taxonomy" id="2056311"/>
    <lineage>
        <taxon>Bacteria</taxon>
        <taxon>Pseudomonadati</taxon>
        <taxon>Bacteroidota</taxon>
        <taxon>Cytophagia</taxon>
        <taxon>Cytophagales</taxon>
        <taxon>Cyclobacteriaceae</taxon>
        <taxon>Algoriphagus</taxon>
    </lineage>
</organism>
<evidence type="ECO:0000256" key="2">
    <source>
        <dbReference type="PROSITE-ProRule" id="PRU00335"/>
    </source>
</evidence>
<keyword evidence="5" id="KW-1185">Reference proteome</keyword>
<evidence type="ECO:0000313" key="4">
    <source>
        <dbReference type="EMBL" id="RIW15849.1"/>
    </source>
</evidence>
<dbReference type="InterPro" id="IPR009057">
    <property type="entry name" value="Homeodomain-like_sf"/>
</dbReference>
<dbReference type="Pfam" id="PF00440">
    <property type="entry name" value="TetR_N"/>
    <property type="match status" value="1"/>
</dbReference>
<proteinExistence type="predicted"/>
<protein>
    <submittedName>
        <fullName evidence="4">TetR/AcrR family transcriptional regulator</fullName>
    </submittedName>
</protein>
<evidence type="ECO:0000256" key="1">
    <source>
        <dbReference type="ARBA" id="ARBA00023125"/>
    </source>
</evidence>
<dbReference type="Proteomes" id="UP000283522">
    <property type="component" value="Unassembled WGS sequence"/>
</dbReference>
<feature type="DNA-binding region" description="H-T-H motif" evidence="2">
    <location>
        <begin position="47"/>
        <end position="66"/>
    </location>
</feature>
<dbReference type="PRINTS" id="PR00455">
    <property type="entry name" value="HTHTETR"/>
</dbReference>
<dbReference type="EMBL" id="QXML01000004">
    <property type="protein sequence ID" value="RIW15849.1"/>
    <property type="molecule type" value="Genomic_DNA"/>
</dbReference>
<name>A0A418PSJ6_9BACT</name>
<dbReference type="Gene3D" id="1.10.357.10">
    <property type="entry name" value="Tetracycline Repressor, domain 2"/>
    <property type="match status" value="1"/>
</dbReference>
<dbReference type="OrthoDB" id="649282at2"/>
<sequence length="225" mass="26120">MESIIKRIRVEVSPNLYLKEPFSSELGVSIVREGTQMIQEVGMEQFTFKKLAQKIGSTEAAIYRYFDNKHKLLLYLSAWYWAWMEHNLVFATANLKDPEERLSVAIRLMVDGPIYRENEFLDPNLLRGLVVNESIKGYLTKLVDLEHESGIFTQVYKFGERISHIIREINPSYSFPKTLVSTVMESSLLQSFNSQHLPGMTEVKPEGSERYQFFHQLVFKAISNE</sequence>
<evidence type="ECO:0000313" key="5">
    <source>
        <dbReference type="Proteomes" id="UP000283522"/>
    </source>
</evidence>
<evidence type="ECO:0000259" key="3">
    <source>
        <dbReference type="PROSITE" id="PS50977"/>
    </source>
</evidence>
<dbReference type="GO" id="GO:0003677">
    <property type="term" value="F:DNA binding"/>
    <property type="evidence" value="ECO:0007669"/>
    <property type="project" value="UniProtKB-UniRule"/>
</dbReference>
<dbReference type="PROSITE" id="PS50977">
    <property type="entry name" value="HTH_TETR_2"/>
    <property type="match status" value="1"/>
</dbReference>